<dbReference type="EMBL" id="JBJQOH010000007">
    <property type="protein sequence ID" value="KAL3678584.1"/>
    <property type="molecule type" value="Genomic_DNA"/>
</dbReference>
<dbReference type="Pfam" id="PF00168">
    <property type="entry name" value="C2"/>
    <property type="match status" value="2"/>
</dbReference>
<dbReference type="PANTHER" id="PTHR46502">
    <property type="entry name" value="C2 DOMAIN-CONTAINING"/>
    <property type="match status" value="1"/>
</dbReference>
<gene>
    <name evidence="5" type="ORF">R1sor_021540</name>
</gene>
<evidence type="ECO:0000259" key="4">
    <source>
        <dbReference type="PROSITE" id="PS50004"/>
    </source>
</evidence>
<protein>
    <recommendedName>
        <fullName evidence="4">C2 domain-containing protein</fullName>
    </recommendedName>
</protein>
<dbReference type="Gene3D" id="2.60.40.150">
    <property type="entry name" value="C2 domain"/>
    <property type="match status" value="1"/>
</dbReference>
<dbReference type="InterPro" id="IPR000008">
    <property type="entry name" value="C2_dom"/>
</dbReference>
<comment type="caution">
    <text evidence="5">The sequence shown here is derived from an EMBL/GenBank/DDBJ whole genome shotgun (WGS) entry which is preliminary data.</text>
</comment>
<feature type="coiled-coil region" evidence="3">
    <location>
        <begin position="264"/>
        <end position="333"/>
    </location>
</feature>
<evidence type="ECO:0000313" key="5">
    <source>
        <dbReference type="EMBL" id="KAL3678584.1"/>
    </source>
</evidence>
<dbReference type="InterPro" id="IPR035892">
    <property type="entry name" value="C2_domain_sf"/>
</dbReference>
<evidence type="ECO:0000256" key="2">
    <source>
        <dbReference type="ARBA" id="ARBA00022837"/>
    </source>
</evidence>
<dbReference type="CDD" id="cd00030">
    <property type="entry name" value="C2"/>
    <property type="match status" value="1"/>
</dbReference>
<accession>A0ABD3GJH7</accession>
<evidence type="ECO:0000256" key="3">
    <source>
        <dbReference type="SAM" id="Coils"/>
    </source>
</evidence>
<keyword evidence="3" id="KW-0175">Coiled coil</keyword>
<dbReference type="AlphaFoldDB" id="A0ABD3GJH7"/>
<evidence type="ECO:0000256" key="1">
    <source>
        <dbReference type="ARBA" id="ARBA00022723"/>
    </source>
</evidence>
<evidence type="ECO:0000313" key="6">
    <source>
        <dbReference type="Proteomes" id="UP001633002"/>
    </source>
</evidence>
<keyword evidence="2" id="KW-0106">Calcium</keyword>
<organism evidence="5 6">
    <name type="scientific">Riccia sorocarpa</name>
    <dbReference type="NCBI Taxonomy" id="122646"/>
    <lineage>
        <taxon>Eukaryota</taxon>
        <taxon>Viridiplantae</taxon>
        <taxon>Streptophyta</taxon>
        <taxon>Embryophyta</taxon>
        <taxon>Marchantiophyta</taxon>
        <taxon>Marchantiopsida</taxon>
        <taxon>Marchantiidae</taxon>
        <taxon>Marchantiales</taxon>
        <taxon>Ricciaceae</taxon>
        <taxon>Riccia</taxon>
    </lineage>
</organism>
<dbReference type="Gene3D" id="1.20.5.340">
    <property type="match status" value="1"/>
</dbReference>
<keyword evidence="1" id="KW-0479">Metal-binding</keyword>
<sequence>MSILYEPSDRFPTGILHINLLFGRNLSGQEISRPAELLGNVRKADPYVVVTYEGRKAPRSKVCSAQGPSPEWNQHFYFPIRDGNTAALEKTSSISGSRTRLSKLFTNQSSSVQNILEYDTLEIKVSDKNNFRHDYAMGKVRIPNLPRVITSTPNWYLEKQPFPVLVEVKGELVSAGELWMEIGFEVVDESEFDLGWLSDPSVDGKMHVFSPLPLTPVSSLAHFLLMLSCILTDELESVPEESIPEESVPQVAEVDNGTDHKRRIKELLRENSRLSQKVAALQSQLTVSEEDTAALETKLTEAVDQISALDARNKELDDKVARLERQFSELQNSSG</sequence>
<dbReference type="SMART" id="SM00239">
    <property type="entry name" value="C2"/>
    <property type="match status" value="1"/>
</dbReference>
<feature type="domain" description="C2" evidence="4">
    <location>
        <begin position="1"/>
        <end position="159"/>
    </location>
</feature>
<dbReference type="PROSITE" id="PS50004">
    <property type="entry name" value="C2"/>
    <property type="match status" value="1"/>
</dbReference>
<dbReference type="GO" id="GO:0046872">
    <property type="term" value="F:metal ion binding"/>
    <property type="evidence" value="ECO:0007669"/>
    <property type="project" value="UniProtKB-KW"/>
</dbReference>
<dbReference type="PANTHER" id="PTHR46502:SF2">
    <property type="entry name" value="16 KDA PHLOEM PROTEIN 2"/>
    <property type="match status" value="1"/>
</dbReference>
<keyword evidence="6" id="KW-1185">Reference proteome</keyword>
<dbReference type="SUPFAM" id="SSF49562">
    <property type="entry name" value="C2 domain (Calcium/lipid-binding domain, CaLB)"/>
    <property type="match status" value="1"/>
</dbReference>
<proteinExistence type="predicted"/>
<name>A0ABD3GJH7_9MARC</name>
<dbReference type="Proteomes" id="UP001633002">
    <property type="component" value="Unassembled WGS sequence"/>
</dbReference>
<reference evidence="5 6" key="1">
    <citation type="submission" date="2024-09" db="EMBL/GenBank/DDBJ databases">
        <title>Chromosome-scale assembly of Riccia sorocarpa.</title>
        <authorList>
            <person name="Paukszto L."/>
        </authorList>
    </citation>
    <scope>NUCLEOTIDE SEQUENCE [LARGE SCALE GENOMIC DNA]</scope>
    <source>
        <strain evidence="5">LP-2024</strain>
        <tissue evidence="5">Aerial parts of the thallus</tissue>
    </source>
</reference>